<dbReference type="EC" id="2.5.1.15" evidence="4 9"/>
<reference evidence="11 12" key="1">
    <citation type="journal article" date="2024" name="Appl. Environ. Microbiol.">
        <title>Pontiella agarivorans sp. nov., a novel marine anaerobic bacterium capable of degrading macroalgal polysaccharides and fixing nitrogen.</title>
        <authorList>
            <person name="Liu N."/>
            <person name="Kivenson V."/>
            <person name="Peng X."/>
            <person name="Cui Z."/>
            <person name="Lankiewicz T.S."/>
            <person name="Gosselin K.M."/>
            <person name="English C.J."/>
            <person name="Blair E.M."/>
            <person name="O'Malley M.A."/>
            <person name="Valentine D.L."/>
        </authorList>
    </citation>
    <scope>NUCLEOTIDE SEQUENCE [LARGE SCALE GENOMIC DNA]</scope>
    <source>
        <strain evidence="11 12">NLcol2</strain>
    </source>
</reference>
<evidence type="ECO:0000313" key="12">
    <source>
        <dbReference type="Proteomes" id="UP001290861"/>
    </source>
</evidence>
<dbReference type="InterPro" id="IPR006390">
    <property type="entry name" value="DHP_synth_dom"/>
</dbReference>
<evidence type="ECO:0000256" key="8">
    <source>
        <dbReference type="ARBA" id="ARBA00022909"/>
    </source>
</evidence>
<evidence type="ECO:0000256" key="6">
    <source>
        <dbReference type="ARBA" id="ARBA00022723"/>
    </source>
</evidence>
<dbReference type="CDD" id="cd00739">
    <property type="entry name" value="DHPS"/>
    <property type="match status" value="1"/>
</dbReference>
<comment type="cofactor">
    <cofactor evidence="2 9">
        <name>Mg(2+)</name>
        <dbReference type="ChEBI" id="CHEBI:18420"/>
    </cofactor>
</comment>
<gene>
    <name evidence="11" type="primary">folP</name>
    <name evidence="11" type="ORF">P9H32_08085</name>
</gene>
<evidence type="ECO:0000256" key="2">
    <source>
        <dbReference type="ARBA" id="ARBA00001946"/>
    </source>
</evidence>
<evidence type="ECO:0000256" key="5">
    <source>
        <dbReference type="ARBA" id="ARBA00022679"/>
    </source>
</evidence>
<evidence type="ECO:0000313" key="11">
    <source>
        <dbReference type="EMBL" id="MDZ8118585.1"/>
    </source>
</evidence>
<dbReference type="GO" id="GO:0004156">
    <property type="term" value="F:dihydropteroate synthase activity"/>
    <property type="evidence" value="ECO:0007669"/>
    <property type="project" value="UniProtKB-EC"/>
</dbReference>
<comment type="pathway">
    <text evidence="3 9">Cofactor biosynthesis; tetrahydrofolate biosynthesis; 7,8-dihydrofolate from 2-amino-4-hydroxy-6-hydroxymethyl-7,8-dihydropteridine diphosphate and 4-aminobenzoate: step 1/2.</text>
</comment>
<dbReference type="PROSITE" id="PS00792">
    <property type="entry name" value="DHPS_1"/>
    <property type="match status" value="1"/>
</dbReference>
<sequence length="284" mass="30876">MARKKYDWHCGNRTVHLGEKTRVMGILNVTPDSFSDGGHFADPEIAVQHALQMVEDGAAIIDIGGESTRPGAEPVSVKEEIRRTVPIIEKIREHTEVLISIDTMKSETAFHALEAGADIINDVSGFEADDQMVNVAAASEAGVILMHMKGTPQTMQQNPSYEDAVTEVFQYLEKRITFAVSRGVVRERIVVDPGIGFGKTLEHNLQLLRGIPDLEKTAPVLIGASRKSMIGKLLEREDPSSRLAGSLGIAGWSAVSGAHILRVHDVLDTCDVCRIVDTLCTGDL</sequence>
<dbReference type="PANTHER" id="PTHR20941">
    <property type="entry name" value="FOLATE SYNTHESIS PROTEINS"/>
    <property type="match status" value="1"/>
</dbReference>
<accession>A0ABU5MWI9</accession>
<dbReference type="InterPro" id="IPR011005">
    <property type="entry name" value="Dihydropteroate_synth-like_sf"/>
</dbReference>
<evidence type="ECO:0000256" key="3">
    <source>
        <dbReference type="ARBA" id="ARBA00004763"/>
    </source>
</evidence>
<dbReference type="Pfam" id="PF00809">
    <property type="entry name" value="Pterin_bind"/>
    <property type="match status" value="1"/>
</dbReference>
<comment type="similarity">
    <text evidence="9">Belongs to the DHPS family.</text>
</comment>
<dbReference type="Proteomes" id="UP001290861">
    <property type="component" value="Unassembled WGS sequence"/>
</dbReference>
<dbReference type="NCBIfam" id="TIGR01496">
    <property type="entry name" value="DHPS"/>
    <property type="match status" value="1"/>
</dbReference>
<comment type="catalytic activity">
    <reaction evidence="1">
        <text>(7,8-dihydropterin-6-yl)methyl diphosphate + 4-aminobenzoate = 7,8-dihydropteroate + diphosphate</text>
        <dbReference type="Rhea" id="RHEA:19949"/>
        <dbReference type="ChEBI" id="CHEBI:17836"/>
        <dbReference type="ChEBI" id="CHEBI:17839"/>
        <dbReference type="ChEBI" id="CHEBI:33019"/>
        <dbReference type="ChEBI" id="CHEBI:72950"/>
        <dbReference type="EC" id="2.5.1.15"/>
    </reaction>
</comment>
<dbReference type="Gene3D" id="3.20.20.20">
    <property type="entry name" value="Dihydropteroate synthase-like"/>
    <property type="match status" value="1"/>
</dbReference>
<evidence type="ECO:0000256" key="9">
    <source>
        <dbReference type="RuleBase" id="RU361205"/>
    </source>
</evidence>
<evidence type="ECO:0000256" key="1">
    <source>
        <dbReference type="ARBA" id="ARBA00000012"/>
    </source>
</evidence>
<comment type="caution">
    <text evidence="11">The sequence shown here is derived from an EMBL/GenBank/DDBJ whole genome shotgun (WGS) entry which is preliminary data.</text>
</comment>
<dbReference type="SUPFAM" id="SSF51717">
    <property type="entry name" value="Dihydropteroate synthetase-like"/>
    <property type="match status" value="1"/>
</dbReference>
<dbReference type="PROSITE" id="PS50972">
    <property type="entry name" value="PTERIN_BINDING"/>
    <property type="match status" value="1"/>
</dbReference>
<keyword evidence="7 9" id="KW-0460">Magnesium</keyword>
<comment type="function">
    <text evidence="9">Catalyzes the condensation of para-aminobenzoate (pABA) with 6-hydroxymethyl-7,8-dihydropterin diphosphate (DHPt-PP) to form 7,8-dihydropteroate (H2Pte), the immediate precursor of folate derivatives.</text>
</comment>
<feature type="domain" description="Pterin-binding" evidence="10">
    <location>
        <begin position="21"/>
        <end position="274"/>
    </location>
</feature>
<protein>
    <recommendedName>
        <fullName evidence="4 9">Dihydropteroate synthase</fullName>
        <shortName evidence="9">DHPS</shortName>
        <ecNumber evidence="4 9">2.5.1.15</ecNumber>
    </recommendedName>
    <alternativeName>
        <fullName evidence="9">Dihydropteroate pyrophosphorylase</fullName>
    </alternativeName>
</protein>
<keyword evidence="6 9" id="KW-0479">Metal-binding</keyword>
<name>A0ABU5MWI9_9BACT</name>
<dbReference type="InterPro" id="IPR000489">
    <property type="entry name" value="Pterin-binding_dom"/>
</dbReference>
<organism evidence="11 12">
    <name type="scientific">Pontiella agarivorans</name>
    <dbReference type="NCBI Taxonomy" id="3038953"/>
    <lineage>
        <taxon>Bacteria</taxon>
        <taxon>Pseudomonadati</taxon>
        <taxon>Kiritimatiellota</taxon>
        <taxon>Kiritimatiellia</taxon>
        <taxon>Kiritimatiellales</taxon>
        <taxon>Pontiellaceae</taxon>
        <taxon>Pontiella</taxon>
    </lineage>
</organism>
<dbReference type="RefSeq" id="WP_322608383.1">
    <property type="nucleotide sequence ID" value="NZ_JARVCO010000010.1"/>
</dbReference>
<dbReference type="InterPro" id="IPR045031">
    <property type="entry name" value="DHP_synth-like"/>
</dbReference>
<proteinExistence type="inferred from homology"/>
<dbReference type="EMBL" id="JARVCO010000010">
    <property type="protein sequence ID" value="MDZ8118585.1"/>
    <property type="molecule type" value="Genomic_DNA"/>
</dbReference>
<evidence type="ECO:0000256" key="7">
    <source>
        <dbReference type="ARBA" id="ARBA00022842"/>
    </source>
</evidence>
<keyword evidence="12" id="KW-1185">Reference proteome</keyword>
<keyword evidence="8 9" id="KW-0289">Folate biosynthesis</keyword>
<evidence type="ECO:0000259" key="10">
    <source>
        <dbReference type="PROSITE" id="PS50972"/>
    </source>
</evidence>
<keyword evidence="5 9" id="KW-0808">Transferase</keyword>
<dbReference type="PANTHER" id="PTHR20941:SF1">
    <property type="entry name" value="FOLIC ACID SYNTHESIS PROTEIN FOL1"/>
    <property type="match status" value="1"/>
</dbReference>
<evidence type="ECO:0000256" key="4">
    <source>
        <dbReference type="ARBA" id="ARBA00012458"/>
    </source>
</evidence>
<dbReference type="PROSITE" id="PS00793">
    <property type="entry name" value="DHPS_2"/>
    <property type="match status" value="1"/>
</dbReference>